<comment type="similarity">
    <text evidence="1">Belongs to the JHDM3 histone demethylase family.</text>
</comment>
<dbReference type="GO" id="GO:0071558">
    <property type="term" value="F:histone H3K27me2/H3K27me3 demethylase activity"/>
    <property type="evidence" value="ECO:0007669"/>
    <property type="project" value="UniProtKB-ARBA"/>
</dbReference>
<dbReference type="SMART" id="SM00545">
    <property type="entry name" value="JmjN"/>
    <property type="match status" value="1"/>
</dbReference>
<dbReference type="GO" id="GO:0010628">
    <property type="term" value="P:positive regulation of gene expression"/>
    <property type="evidence" value="ECO:0007669"/>
    <property type="project" value="UniProtKB-ARBA"/>
</dbReference>
<feature type="domain" description="C2H2-type" evidence="17">
    <location>
        <begin position="1619"/>
        <end position="1650"/>
    </location>
</feature>
<keyword evidence="21" id="KW-1185">Reference proteome</keyword>
<evidence type="ECO:0000313" key="21">
    <source>
        <dbReference type="Proteomes" id="UP000091857"/>
    </source>
</evidence>
<dbReference type="OrthoDB" id="9547406at2759"/>
<dbReference type="InterPro" id="IPR036236">
    <property type="entry name" value="Znf_C2H2_sf"/>
</dbReference>
<dbReference type="PROSITE" id="PS51183">
    <property type="entry name" value="JMJN"/>
    <property type="match status" value="1"/>
</dbReference>
<dbReference type="Pfam" id="PF02373">
    <property type="entry name" value="JmjC"/>
    <property type="match status" value="1"/>
</dbReference>
<evidence type="ECO:0000256" key="12">
    <source>
        <dbReference type="ARBA" id="ARBA00023242"/>
    </source>
</evidence>
<dbReference type="Pfam" id="PF02375">
    <property type="entry name" value="JmjN"/>
    <property type="match status" value="1"/>
</dbReference>
<dbReference type="STRING" id="3983.A0A2C9VK12"/>
<reference evidence="21" key="1">
    <citation type="journal article" date="2016" name="Nat. Biotechnol.">
        <title>Sequencing wild and cultivated cassava and related species reveals extensive interspecific hybridization and genetic diversity.</title>
        <authorList>
            <person name="Bredeson J.V."/>
            <person name="Lyons J.B."/>
            <person name="Prochnik S.E."/>
            <person name="Wu G.A."/>
            <person name="Ha C.M."/>
            <person name="Edsinger-Gonzales E."/>
            <person name="Grimwood J."/>
            <person name="Schmutz J."/>
            <person name="Rabbi I.Y."/>
            <person name="Egesi C."/>
            <person name="Nauluvula P."/>
            <person name="Lebot V."/>
            <person name="Ndunguru J."/>
            <person name="Mkamilo G."/>
            <person name="Bart R.S."/>
            <person name="Setter T.L."/>
            <person name="Gleadow R.M."/>
            <person name="Kulakow P."/>
            <person name="Ferguson M.E."/>
            <person name="Rounsley S."/>
            <person name="Rokhsar D.S."/>
        </authorList>
    </citation>
    <scope>NUCLEOTIDE SEQUENCE [LARGE SCALE GENOMIC DNA]</scope>
    <source>
        <strain evidence="21">cv. AM560-2</strain>
    </source>
</reference>
<dbReference type="Gene3D" id="3.30.160.60">
    <property type="entry name" value="Classic Zinc Finger"/>
    <property type="match status" value="3"/>
</dbReference>
<dbReference type="PANTHER" id="PTHR10694:SF45">
    <property type="entry name" value="LYSINE-SPECIFIC DEMETHYLASE ELF6"/>
    <property type="match status" value="1"/>
</dbReference>
<dbReference type="GO" id="GO:0006338">
    <property type="term" value="P:chromatin remodeling"/>
    <property type="evidence" value="ECO:0000318"/>
    <property type="project" value="GO_Central"/>
</dbReference>
<dbReference type="FunFam" id="3.30.160.60:FF:000747">
    <property type="entry name" value="Probable lysine-specific demethylase ELF6"/>
    <property type="match status" value="1"/>
</dbReference>
<feature type="domain" description="JmjC" evidence="19">
    <location>
        <begin position="298"/>
        <end position="464"/>
    </location>
</feature>
<evidence type="ECO:0008006" key="22">
    <source>
        <dbReference type="Google" id="ProtNLM"/>
    </source>
</evidence>
<dbReference type="Proteomes" id="UP000091857">
    <property type="component" value="Chromosome 7"/>
</dbReference>
<dbReference type="GO" id="GO:0034647">
    <property type="term" value="F:histone H3K4me/H3K4me2/H3K4me3 demethylase activity"/>
    <property type="evidence" value="ECO:0000318"/>
    <property type="project" value="GO_Central"/>
</dbReference>
<evidence type="ECO:0000256" key="11">
    <source>
        <dbReference type="ARBA" id="ARBA00023163"/>
    </source>
</evidence>
<evidence type="ECO:0000256" key="15">
    <source>
        <dbReference type="PROSITE-ProRule" id="PRU00042"/>
    </source>
</evidence>
<dbReference type="GO" id="GO:2000028">
    <property type="term" value="P:regulation of photoperiodism, flowering"/>
    <property type="evidence" value="ECO:0007669"/>
    <property type="project" value="UniProtKB-ARBA"/>
</dbReference>
<evidence type="ECO:0000256" key="5">
    <source>
        <dbReference type="ARBA" id="ARBA00022833"/>
    </source>
</evidence>
<feature type="region of interest" description="Disordered" evidence="16">
    <location>
        <begin position="214"/>
        <end position="276"/>
    </location>
</feature>
<evidence type="ECO:0000259" key="17">
    <source>
        <dbReference type="PROSITE" id="PS50157"/>
    </source>
</evidence>
<evidence type="ECO:0000256" key="13">
    <source>
        <dbReference type="ARBA" id="ARBA00050682"/>
    </source>
</evidence>
<feature type="domain" description="C2H2-type" evidence="17">
    <location>
        <begin position="1589"/>
        <end position="1618"/>
    </location>
</feature>
<evidence type="ECO:0000256" key="3">
    <source>
        <dbReference type="ARBA" id="ARBA00022737"/>
    </source>
</evidence>
<keyword evidence="8" id="KW-0560">Oxidoreductase</keyword>
<dbReference type="GO" id="GO:0000785">
    <property type="term" value="C:chromatin"/>
    <property type="evidence" value="ECO:0000318"/>
    <property type="project" value="GO_Central"/>
</dbReference>
<dbReference type="GO" id="GO:0040029">
    <property type="term" value="P:epigenetic regulation of gene expression"/>
    <property type="evidence" value="ECO:0007669"/>
    <property type="project" value="UniProtKB-ARBA"/>
</dbReference>
<keyword evidence="4 15" id="KW-0863">Zinc-finger</keyword>
<dbReference type="SUPFAM" id="SSF51197">
    <property type="entry name" value="Clavaminate synthase-like"/>
    <property type="match status" value="1"/>
</dbReference>
<dbReference type="EMBL" id="CM004393">
    <property type="protein sequence ID" value="OAY45856.1"/>
    <property type="molecule type" value="Genomic_DNA"/>
</dbReference>
<evidence type="ECO:0000256" key="6">
    <source>
        <dbReference type="ARBA" id="ARBA00022853"/>
    </source>
</evidence>
<comment type="catalytic activity">
    <reaction evidence="13">
        <text>N(6),N(6)-dimethyl-L-lysyl(27)-[histone H3] + 2-oxoglutarate + O2 = N(6)-methyl-L-lysyl(27)-[histone H3] + formaldehyde + succinate + CO2</text>
        <dbReference type="Rhea" id="RHEA:60232"/>
        <dbReference type="Rhea" id="RHEA-COMP:15539"/>
        <dbReference type="Rhea" id="RHEA-COMP:15544"/>
        <dbReference type="ChEBI" id="CHEBI:15379"/>
        <dbReference type="ChEBI" id="CHEBI:16526"/>
        <dbReference type="ChEBI" id="CHEBI:16810"/>
        <dbReference type="ChEBI" id="CHEBI:16842"/>
        <dbReference type="ChEBI" id="CHEBI:30031"/>
        <dbReference type="ChEBI" id="CHEBI:61929"/>
        <dbReference type="ChEBI" id="CHEBI:61976"/>
    </reaction>
    <physiologicalReaction direction="left-to-right" evidence="13">
        <dbReference type="Rhea" id="RHEA:60233"/>
    </physiologicalReaction>
</comment>
<evidence type="ECO:0000256" key="2">
    <source>
        <dbReference type="ARBA" id="ARBA00022723"/>
    </source>
</evidence>
<protein>
    <recommendedName>
        <fullName evidence="22">Lysine-specific demethylase ELF6</fullName>
    </recommendedName>
</protein>
<evidence type="ECO:0000256" key="4">
    <source>
        <dbReference type="ARBA" id="ARBA00022771"/>
    </source>
</evidence>
<name>A0A2C9VK12_MANES</name>
<dbReference type="InterPro" id="IPR003347">
    <property type="entry name" value="JmjC_dom"/>
</dbReference>
<dbReference type="PROSITE" id="PS50157">
    <property type="entry name" value="ZINC_FINGER_C2H2_2"/>
    <property type="match status" value="3"/>
</dbReference>
<accession>A0A2C9VK12</accession>
<comment type="catalytic activity">
    <reaction evidence="14">
        <text>N(6),N(6),N(6)-trimethyl-L-lysyl(27)-[histone H3] + 2-oxoglutarate + O2 = N(6),N(6)-dimethyl-L-lysyl(27)-[histone H3] + formaldehyde + succinate + CO2</text>
        <dbReference type="Rhea" id="RHEA:60228"/>
        <dbReference type="Rhea" id="RHEA-COMP:15535"/>
        <dbReference type="Rhea" id="RHEA-COMP:15539"/>
        <dbReference type="ChEBI" id="CHEBI:15379"/>
        <dbReference type="ChEBI" id="CHEBI:16526"/>
        <dbReference type="ChEBI" id="CHEBI:16810"/>
        <dbReference type="ChEBI" id="CHEBI:16842"/>
        <dbReference type="ChEBI" id="CHEBI:30031"/>
        <dbReference type="ChEBI" id="CHEBI:61961"/>
        <dbReference type="ChEBI" id="CHEBI:61976"/>
    </reaction>
    <physiologicalReaction direction="left-to-right" evidence="14">
        <dbReference type="Rhea" id="RHEA:60229"/>
    </physiologicalReaction>
</comment>
<comment type="caution">
    <text evidence="20">The sequence shown here is derived from an EMBL/GenBank/DDBJ whole genome shotgun (WGS) entry which is preliminary data.</text>
</comment>
<dbReference type="InterPro" id="IPR003349">
    <property type="entry name" value="JmjN"/>
</dbReference>
<dbReference type="GO" id="GO:0010468">
    <property type="term" value="P:regulation of gene expression"/>
    <property type="evidence" value="ECO:0000318"/>
    <property type="project" value="GO_Central"/>
</dbReference>
<evidence type="ECO:0000256" key="14">
    <source>
        <dbReference type="ARBA" id="ARBA00051751"/>
    </source>
</evidence>
<dbReference type="GO" id="GO:0009826">
    <property type="term" value="P:unidimensional cell growth"/>
    <property type="evidence" value="ECO:0007669"/>
    <property type="project" value="UniProtKB-ARBA"/>
</dbReference>
<evidence type="ECO:0000256" key="9">
    <source>
        <dbReference type="ARBA" id="ARBA00023004"/>
    </source>
</evidence>
<dbReference type="GO" id="GO:0008270">
    <property type="term" value="F:zinc ion binding"/>
    <property type="evidence" value="ECO:0007669"/>
    <property type="project" value="UniProtKB-KW"/>
</dbReference>
<gene>
    <name evidence="20" type="ORF">MANES_07G097600v8</name>
</gene>
<dbReference type="SUPFAM" id="SSF57667">
    <property type="entry name" value="beta-beta-alpha zinc fingers"/>
    <property type="match status" value="2"/>
</dbReference>
<dbReference type="Gene3D" id="2.60.120.650">
    <property type="entry name" value="Cupin"/>
    <property type="match status" value="1"/>
</dbReference>
<feature type="domain" description="JmjN" evidence="18">
    <location>
        <begin position="16"/>
        <end position="57"/>
    </location>
</feature>
<keyword evidence="3" id="KW-0677">Repeat</keyword>
<feature type="domain" description="C2H2-type" evidence="17">
    <location>
        <begin position="1559"/>
        <end position="1588"/>
    </location>
</feature>
<dbReference type="GO" id="GO:0048580">
    <property type="term" value="P:regulation of post-embryonic development"/>
    <property type="evidence" value="ECO:0007669"/>
    <property type="project" value="UniProtKB-ARBA"/>
</dbReference>
<dbReference type="InterPro" id="IPR013087">
    <property type="entry name" value="Znf_C2H2_type"/>
</dbReference>
<keyword evidence="12" id="KW-0539">Nucleus</keyword>
<evidence type="ECO:0000259" key="18">
    <source>
        <dbReference type="PROSITE" id="PS51183"/>
    </source>
</evidence>
<keyword evidence="10" id="KW-0805">Transcription regulation</keyword>
<dbReference type="PROSITE" id="PS00028">
    <property type="entry name" value="ZINC_FINGER_C2H2_1"/>
    <property type="match status" value="3"/>
</dbReference>
<evidence type="ECO:0000256" key="10">
    <source>
        <dbReference type="ARBA" id="ARBA00023015"/>
    </source>
</evidence>
<evidence type="ECO:0000256" key="8">
    <source>
        <dbReference type="ARBA" id="ARBA00023002"/>
    </source>
</evidence>
<proteinExistence type="inferred from homology"/>
<keyword evidence="6" id="KW-0156">Chromatin regulator</keyword>
<sequence length="1651" mass="183152">MGNVEIPKWLKDLPLAPEFRPTDTEFADPIAYISKIEKEASAFGICKIIPPLPKPSKRYVFFNLNKSLSRCPELGDVDLSNASSSMNTGLADCGNEGGVRAVFTTRHQELGQGMKRTKGMVKEGTQLSVHKQVWQSGEIYTLEQFESKSKAFARSLLGMIKEVNPLVIEALFWKAASEKPIHVEYANDVPGSAFGEPEGQFRYFHRRRRKRASYKSYRRSTESSDFQKKEMNNVNNSCNDEIKDATCKNDPSTSSGPISGSSITSSTSSLEDNLRSSKRKNVNAITDMEGTAGWKLSNSPWNLQVIARSPGSITRFMPDDIPGVTSPMIYIGMLFSWFAWHVEDHELHSMNFLHTGSPKTWYAVPGDYAFAFEEVIRTEAYGGSIDRLGALTLLGEKTTLLSPEVVVSASIPCCRLIQNPGEFVVTFPRAYHVGFSHGFNCGEAANFGTPQWLQVAKEAAVRRAAMNYLPMLSHQQLLYLLTMSFVSRVPRSLLPGARSSRLRDRLKEERELSVKKAFIQDMLKENSILSALLGKDSTYNVVIWNADLLPCASKESQLPNSVATIAEENVLHTHSEDKSNAIGNDLLKEMSLYMESLNDLYVDDDDDLSCDFQVDSGTLACVACGILGFPFMCVVQPSGRASIELLQGDHPLVQEGSRVENFDSYHSSAACDGSIKCSVPDNLHPVSDLFLPLTNLPMPRGWDNSSKFLRPRIFCLEHGVQIEEMLQSKGGANMLVICHSDYQKIKAHAAAISEDIGTPFNYNEVLLESASQEDLNLICLAIDNEDHDESGQEWTSKMGINLRFCLKVRKNAPSSKAQHALALGGLFSDGSSSDFLNIKWQSRRSRSRTKLNWPAHCKPCQNVKPNKNDALGKRSGRVNIEKGQKLIQYTRRKYKVKIDCSSNWSQCCPGNHVVEEVSVANCEDLVKHTGKTCKIGPTVEISGRDSAGLDFSPLGTSGVLHEVKVLEATGNMSLNSAPLHVAGSLLTANVAVEHTEKVENQTLEESNGYEIVCNTAACGNLEMQHKEKVTGGTSEVEDSNAIECLSPCVVPDDKRSGVQEEHQIMEKNNFRNETYNMVSEGQHKFLASRDVLENEVTDLATAASVHACAPVGQMENLVVEQSSMNCEVCDCATLDNEVQVALQTTGKSTGSRSILYDDTPINQLGASGEEMAEFSQGTCFSKDKCYGFNKLQHEVQFTGRTNVEELIPINARLVNHPNQVSEDEFSEIFRDPCDSVKLWDGATSENVVQQAIEATNESKAEHISFSVAQMEIDQPTIASTEGFPEVIGRITASKDLCTTTMSSSDSKKVLKIPTANTSSVEELVLHSPTQMQDTSNMEDPAEEYSEAPREKYASEDTVGVNLDTEVQQEIHSDDGMNKDDEGPQICETTSAIDKEEHLSGRVTQINQSNPDPFTKCSTTDEESCTEENMLKGQEVCSSCEQESIKSTVVEPGSTAGKGRKRKNEVDQLTDKKLNCNGFIKSPCEGLRPRARKDARSRNGINIRKSALDNPPRKKARKPSDVSVPCTKKEEITKRSHKCDLEGCTMSFETKAELQLHKRNQCPYEGCRKRFSTHKYAIIHQRVHEGDRPLKCPWNGCSMSFKWAWARTEHIRVHTGEKPYKCKVEGCGLSFRFVSDFSRHRRKTGHYVNTPA</sequence>
<keyword evidence="5" id="KW-0862">Zinc</keyword>
<dbReference type="Gramene" id="Manes.07G097600.1.v8.1">
    <property type="protein sequence ID" value="Manes.07G097600.1.v8.1.CDS"/>
    <property type="gene ID" value="Manes.07G097600.v8.1"/>
</dbReference>
<organism evidence="20 21">
    <name type="scientific">Manihot esculenta</name>
    <name type="common">Cassava</name>
    <name type="synonym">Jatropha manihot</name>
    <dbReference type="NCBI Taxonomy" id="3983"/>
    <lineage>
        <taxon>Eukaryota</taxon>
        <taxon>Viridiplantae</taxon>
        <taxon>Streptophyta</taxon>
        <taxon>Embryophyta</taxon>
        <taxon>Tracheophyta</taxon>
        <taxon>Spermatophyta</taxon>
        <taxon>Magnoliopsida</taxon>
        <taxon>eudicotyledons</taxon>
        <taxon>Gunneridae</taxon>
        <taxon>Pentapetalae</taxon>
        <taxon>rosids</taxon>
        <taxon>fabids</taxon>
        <taxon>Malpighiales</taxon>
        <taxon>Euphorbiaceae</taxon>
        <taxon>Crotonoideae</taxon>
        <taxon>Manihoteae</taxon>
        <taxon>Manihot</taxon>
    </lineage>
</organism>
<dbReference type="PANTHER" id="PTHR10694">
    <property type="entry name" value="LYSINE-SPECIFIC DEMETHYLASE"/>
    <property type="match status" value="1"/>
</dbReference>
<dbReference type="GO" id="GO:0005634">
    <property type="term" value="C:nucleus"/>
    <property type="evidence" value="ECO:0000318"/>
    <property type="project" value="GO_Central"/>
</dbReference>
<evidence type="ECO:0000259" key="19">
    <source>
        <dbReference type="PROSITE" id="PS51184"/>
    </source>
</evidence>
<evidence type="ECO:0000256" key="7">
    <source>
        <dbReference type="ARBA" id="ARBA00022964"/>
    </source>
</evidence>
<keyword evidence="2" id="KW-0479">Metal-binding</keyword>
<evidence type="ECO:0000256" key="1">
    <source>
        <dbReference type="ARBA" id="ARBA00009711"/>
    </source>
</evidence>
<keyword evidence="9" id="KW-0408">Iron</keyword>
<evidence type="ECO:0000313" key="20">
    <source>
        <dbReference type="EMBL" id="OAY45856.1"/>
    </source>
</evidence>
<evidence type="ECO:0000256" key="16">
    <source>
        <dbReference type="SAM" id="MobiDB-lite"/>
    </source>
</evidence>
<keyword evidence="7" id="KW-0223">Dioxygenase</keyword>
<dbReference type="GO" id="GO:0009741">
    <property type="term" value="P:response to brassinosteroid"/>
    <property type="evidence" value="ECO:0007669"/>
    <property type="project" value="UniProtKB-ARBA"/>
</dbReference>
<feature type="region of interest" description="Disordered" evidence="16">
    <location>
        <begin position="1486"/>
        <end position="1524"/>
    </location>
</feature>
<keyword evidence="11" id="KW-0804">Transcription</keyword>
<dbReference type="PROSITE" id="PS51184">
    <property type="entry name" value="JMJC"/>
    <property type="match status" value="1"/>
</dbReference>
<dbReference type="SMART" id="SM00558">
    <property type="entry name" value="JmjC"/>
    <property type="match status" value="1"/>
</dbReference>
<feature type="compositionally biased region" description="Basic and acidic residues" evidence="16">
    <location>
        <begin position="219"/>
        <end position="231"/>
    </location>
</feature>
<dbReference type="SMART" id="SM00355">
    <property type="entry name" value="ZnF_C2H2"/>
    <property type="match status" value="4"/>
</dbReference>
<dbReference type="SMR" id="A0A2C9VK12"/>
<feature type="compositionally biased region" description="Low complexity" evidence="16">
    <location>
        <begin position="251"/>
        <end position="269"/>
    </location>
</feature>